<sequence>MKYTSAIVLASTGLASALTQQCTGTAAEEGGNWFCGAVEQILYEGFSGSGSYKAVTNMGSSGECSTEDVPYSGPLAPLDEDLSIHIRGPANIKQVAVYNLASEKKKRDVAPSPHVHARRHGHEHFHKQRKNKRAEWVTATIEGKVVSWENNYFGPATAVAPVDAAVTEAAVSVPVVDAASNPEPTTSTTTTAAAPKSSSKSKSKTGSGSSSSSSGSDWERTSYYNAEQQVTDNLVFLGNYGGEGSGVFDTVWGNSLSYLNADGNGGSDSPQILKDTFIPSNKEFAIFSGEKCDGTCGYSRAPDVAYKGFAGANKIFLFEFNMPLDGNRDFNGDMPAIWALNARIPRTAQYSSCSCWTSGCGEADIYEVLASGDTKCKSTFHLKNGAGSSDYFDRPTDGFIKVATYFDESTASVVIKQLSDDFDFSAGLSDATVQSWVSGFAESSAGSSLFQLSA</sequence>
<dbReference type="EC" id="3.2.1.39" evidence="3"/>
<evidence type="ECO:0000256" key="2">
    <source>
        <dbReference type="ARBA" id="ARBA00006055"/>
    </source>
</evidence>
<evidence type="ECO:0000313" key="13">
    <source>
        <dbReference type="Proteomes" id="UP000738349"/>
    </source>
</evidence>
<dbReference type="InterPro" id="IPR018805">
    <property type="entry name" value="YJL171C/Tos1_C"/>
</dbReference>
<evidence type="ECO:0000256" key="6">
    <source>
        <dbReference type="ARBA" id="ARBA00023295"/>
    </source>
</evidence>
<keyword evidence="7" id="KW-0961">Cell wall biogenesis/degradation</keyword>
<evidence type="ECO:0000256" key="8">
    <source>
        <dbReference type="SAM" id="MobiDB-lite"/>
    </source>
</evidence>
<feature type="region of interest" description="Disordered" evidence="8">
    <location>
        <begin position="106"/>
        <end position="132"/>
    </location>
</feature>
<evidence type="ECO:0000256" key="1">
    <source>
        <dbReference type="ARBA" id="ARBA00000382"/>
    </source>
</evidence>
<evidence type="ECO:0000256" key="7">
    <source>
        <dbReference type="ARBA" id="ARBA00023316"/>
    </source>
</evidence>
<comment type="caution">
    <text evidence="12">The sequence shown here is derived from an EMBL/GenBank/DDBJ whole genome shotgun (WGS) entry which is preliminary data.</text>
</comment>
<dbReference type="Proteomes" id="UP000738349">
    <property type="component" value="Unassembled WGS sequence"/>
</dbReference>
<proteinExistence type="inferred from homology"/>
<evidence type="ECO:0000256" key="5">
    <source>
        <dbReference type="ARBA" id="ARBA00022801"/>
    </source>
</evidence>
<feature type="compositionally biased region" description="Low complexity" evidence="8">
    <location>
        <begin position="178"/>
        <end position="216"/>
    </location>
</feature>
<dbReference type="PANTHER" id="PTHR31737">
    <property type="entry name" value="PROTEIN TOS1"/>
    <property type="match status" value="1"/>
</dbReference>
<dbReference type="GO" id="GO:0009277">
    <property type="term" value="C:fungal-type cell wall"/>
    <property type="evidence" value="ECO:0007669"/>
    <property type="project" value="TreeGrafter"/>
</dbReference>
<name>A0A9P9F8V4_9HYPO</name>
<dbReference type="Pfam" id="PF10290">
    <property type="entry name" value="YJL171C_Tos1_N"/>
    <property type="match status" value="1"/>
</dbReference>
<feature type="region of interest" description="Disordered" evidence="8">
    <location>
        <begin position="178"/>
        <end position="219"/>
    </location>
</feature>
<feature type="chain" id="PRO_5040458348" description="glucan endo-1,3-beta-D-glucosidase" evidence="9">
    <location>
        <begin position="18"/>
        <end position="454"/>
    </location>
</feature>
<evidence type="ECO:0000256" key="4">
    <source>
        <dbReference type="ARBA" id="ARBA00022729"/>
    </source>
</evidence>
<dbReference type="OrthoDB" id="118256at2759"/>
<feature type="domain" description="Cell wall protein YJL171C/Tos1 C-terminal" evidence="10">
    <location>
        <begin position="216"/>
        <end position="436"/>
    </location>
</feature>
<gene>
    <name evidence="12" type="ORF">EDB81DRAFT_383253</name>
</gene>
<keyword evidence="6" id="KW-0326">Glycosidase</keyword>
<dbReference type="GO" id="GO:0042973">
    <property type="term" value="F:glucan endo-1,3-beta-D-glucosidase activity"/>
    <property type="evidence" value="ECO:0007669"/>
    <property type="project" value="UniProtKB-EC"/>
</dbReference>
<keyword evidence="5 12" id="KW-0378">Hydrolase</keyword>
<evidence type="ECO:0000256" key="3">
    <source>
        <dbReference type="ARBA" id="ARBA00012780"/>
    </source>
</evidence>
<dbReference type="EMBL" id="JAGMUV010000005">
    <property type="protein sequence ID" value="KAH7156279.1"/>
    <property type="molecule type" value="Genomic_DNA"/>
</dbReference>
<evidence type="ECO:0000256" key="9">
    <source>
        <dbReference type="SAM" id="SignalP"/>
    </source>
</evidence>
<reference evidence="12" key="1">
    <citation type="journal article" date="2021" name="Nat. Commun.">
        <title>Genetic determinants of endophytism in the Arabidopsis root mycobiome.</title>
        <authorList>
            <person name="Mesny F."/>
            <person name="Miyauchi S."/>
            <person name="Thiergart T."/>
            <person name="Pickel B."/>
            <person name="Atanasova L."/>
            <person name="Karlsson M."/>
            <person name="Huettel B."/>
            <person name="Barry K.W."/>
            <person name="Haridas S."/>
            <person name="Chen C."/>
            <person name="Bauer D."/>
            <person name="Andreopoulos W."/>
            <person name="Pangilinan J."/>
            <person name="LaButti K."/>
            <person name="Riley R."/>
            <person name="Lipzen A."/>
            <person name="Clum A."/>
            <person name="Drula E."/>
            <person name="Henrissat B."/>
            <person name="Kohler A."/>
            <person name="Grigoriev I.V."/>
            <person name="Martin F.M."/>
            <person name="Hacquard S."/>
        </authorList>
    </citation>
    <scope>NUCLEOTIDE SEQUENCE</scope>
    <source>
        <strain evidence="12">MPI-CAGE-AT-0147</strain>
    </source>
</reference>
<keyword evidence="13" id="KW-1185">Reference proteome</keyword>
<protein>
    <recommendedName>
        <fullName evidence="3">glucan endo-1,3-beta-D-glucosidase</fullName>
        <ecNumber evidence="3">3.2.1.39</ecNumber>
    </recommendedName>
</protein>
<dbReference type="AlphaFoldDB" id="A0A9P9F8V4"/>
<keyword evidence="4 9" id="KW-0732">Signal</keyword>
<feature type="compositionally biased region" description="Basic residues" evidence="8">
    <location>
        <begin position="115"/>
        <end position="132"/>
    </location>
</feature>
<comment type="catalytic activity">
    <reaction evidence="1">
        <text>Hydrolysis of (1-&gt;3)-beta-D-glucosidic linkages in (1-&gt;3)-beta-D-glucans.</text>
        <dbReference type="EC" id="3.2.1.39"/>
    </reaction>
</comment>
<dbReference type="Pfam" id="PF10287">
    <property type="entry name" value="YJL171C_Tos1_C"/>
    <property type="match status" value="1"/>
</dbReference>
<dbReference type="InterPro" id="IPR018807">
    <property type="entry name" value="YJL171C/Tos1_N"/>
</dbReference>
<dbReference type="PANTHER" id="PTHR31737:SF2">
    <property type="entry name" value="PROTEIN TOS1"/>
    <property type="match status" value="1"/>
</dbReference>
<organism evidence="12 13">
    <name type="scientific">Dactylonectria macrodidyma</name>
    <dbReference type="NCBI Taxonomy" id="307937"/>
    <lineage>
        <taxon>Eukaryota</taxon>
        <taxon>Fungi</taxon>
        <taxon>Dikarya</taxon>
        <taxon>Ascomycota</taxon>
        <taxon>Pezizomycotina</taxon>
        <taxon>Sordariomycetes</taxon>
        <taxon>Hypocreomycetidae</taxon>
        <taxon>Hypocreales</taxon>
        <taxon>Nectriaceae</taxon>
        <taxon>Dactylonectria</taxon>
    </lineage>
</organism>
<accession>A0A9P9F8V4</accession>
<evidence type="ECO:0000259" key="10">
    <source>
        <dbReference type="Pfam" id="PF10287"/>
    </source>
</evidence>
<feature type="domain" description="Cell wall protein YJL171C/Tos1 N-terminal" evidence="11">
    <location>
        <begin position="40"/>
        <end position="99"/>
    </location>
</feature>
<dbReference type="GO" id="GO:0071555">
    <property type="term" value="P:cell wall organization"/>
    <property type="evidence" value="ECO:0007669"/>
    <property type="project" value="UniProtKB-KW"/>
</dbReference>
<evidence type="ECO:0000259" key="11">
    <source>
        <dbReference type="Pfam" id="PF10290"/>
    </source>
</evidence>
<evidence type="ECO:0000313" key="12">
    <source>
        <dbReference type="EMBL" id="KAH7156279.1"/>
    </source>
</evidence>
<comment type="similarity">
    <text evidence="2">Belongs to the PGA52 family.</text>
</comment>
<feature type="signal peptide" evidence="9">
    <location>
        <begin position="1"/>
        <end position="17"/>
    </location>
</feature>